<feature type="transmembrane region" description="Helical" evidence="1">
    <location>
        <begin position="36"/>
        <end position="56"/>
    </location>
</feature>
<gene>
    <name evidence="3" type="ORF">ACFFIX_24820</name>
</gene>
<keyword evidence="1" id="KW-1133">Transmembrane helix</keyword>
<keyword evidence="1" id="KW-0472">Membrane</keyword>
<dbReference type="PANTHER" id="PTHR34351">
    <property type="entry name" value="SLR1927 PROTEIN-RELATED"/>
    <property type="match status" value="1"/>
</dbReference>
<evidence type="ECO:0000313" key="4">
    <source>
        <dbReference type="Proteomes" id="UP001589854"/>
    </source>
</evidence>
<dbReference type="Proteomes" id="UP001589854">
    <property type="component" value="Unassembled WGS sequence"/>
</dbReference>
<sequence>MKQYLKKFRFGWKLFTLLFLTAVTFSYAMFQGGFVSWFLFYSFSPFAGYSLLLSFYPIRSFLVKRTINQEQFSVGEKLVGTITIQRSIPFPLFYLIIEDVVPKKLKESEMVVEPKKLLFPWFKRTFTFQYVLNDIPRGEHRFSSIRVRTGDLFGLIEKEHIYEVENYFLVYPKYVDLIYRQHQKQFEQGSTSSRAKFVQDTTMAVGIREYQPGDRFSWIDWKATARRDSIMTKEFEQMQSHDVVIVMDRAQTVVFEGIVTFTASLVRAVLKKGTQVGFVSVGEDKAVFPLHSNEQHLQRIYYHLAKVSCDTKKSLSEVLDKEKHNWQGRQVTTMIVTGHLPIDFVRRLELSSGNQQSNLIFLMKDRYGKVSNEEKVMIDRLRKQRVYIKVVFEGQYANAFNEVSGS</sequence>
<accession>A0ABV6GLJ6</accession>
<dbReference type="EMBL" id="JBHLVO010000038">
    <property type="protein sequence ID" value="MFC0274556.1"/>
    <property type="molecule type" value="Genomic_DNA"/>
</dbReference>
<proteinExistence type="predicted"/>
<feature type="domain" description="DUF58" evidence="2">
    <location>
        <begin position="207"/>
        <end position="356"/>
    </location>
</feature>
<name>A0ABV6GLJ6_9BACI</name>
<keyword evidence="4" id="KW-1185">Reference proteome</keyword>
<protein>
    <submittedName>
        <fullName evidence="3">DUF58 domain-containing protein</fullName>
    </submittedName>
</protein>
<keyword evidence="1" id="KW-0812">Transmembrane</keyword>
<evidence type="ECO:0000313" key="3">
    <source>
        <dbReference type="EMBL" id="MFC0274556.1"/>
    </source>
</evidence>
<evidence type="ECO:0000259" key="2">
    <source>
        <dbReference type="Pfam" id="PF01882"/>
    </source>
</evidence>
<dbReference type="InterPro" id="IPR002881">
    <property type="entry name" value="DUF58"/>
</dbReference>
<reference evidence="3 4" key="1">
    <citation type="submission" date="2024-09" db="EMBL/GenBank/DDBJ databases">
        <authorList>
            <person name="Sun Q."/>
            <person name="Mori K."/>
        </authorList>
    </citation>
    <scope>NUCLEOTIDE SEQUENCE [LARGE SCALE GENOMIC DNA]</scope>
    <source>
        <strain evidence="3 4">CCM 7228</strain>
    </source>
</reference>
<dbReference type="Pfam" id="PF01882">
    <property type="entry name" value="DUF58"/>
    <property type="match status" value="1"/>
</dbReference>
<feature type="transmembrane region" description="Helical" evidence="1">
    <location>
        <begin position="12"/>
        <end position="30"/>
    </location>
</feature>
<organism evidence="3 4">
    <name type="scientific">Metabacillus herbersteinensis</name>
    <dbReference type="NCBI Taxonomy" id="283816"/>
    <lineage>
        <taxon>Bacteria</taxon>
        <taxon>Bacillati</taxon>
        <taxon>Bacillota</taxon>
        <taxon>Bacilli</taxon>
        <taxon>Bacillales</taxon>
        <taxon>Bacillaceae</taxon>
        <taxon>Metabacillus</taxon>
    </lineage>
</organism>
<dbReference type="PANTHER" id="PTHR34351:SF2">
    <property type="entry name" value="DUF58 DOMAIN-CONTAINING PROTEIN"/>
    <property type="match status" value="1"/>
</dbReference>
<dbReference type="RefSeq" id="WP_378938924.1">
    <property type="nucleotide sequence ID" value="NZ_JBHLVO010000038.1"/>
</dbReference>
<evidence type="ECO:0000256" key="1">
    <source>
        <dbReference type="SAM" id="Phobius"/>
    </source>
</evidence>
<comment type="caution">
    <text evidence="3">The sequence shown here is derived from an EMBL/GenBank/DDBJ whole genome shotgun (WGS) entry which is preliminary data.</text>
</comment>